<proteinExistence type="predicted"/>
<accession>A0A7J6VET1</accession>
<feature type="region of interest" description="Disordered" evidence="1">
    <location>
        <begin position="1"/>
        <end position="39"/>
    </location>
</feature>
<keyword evidence="3" id="KW-1185">Reference proteome</keyword>
<dbReference type="AlphaFoldDB" id="A0A7J6VET1"/>
<reference evidence="2 3" key="1">
    <citation type="submission" date="2020-06" db="EMBL/GenBank/DDBJ databases">
        <title>Transcriptomic and genomic resources for Thalictrum thalictroides and T. hernandezii: Facilitating candidate gene discovery in an emerging model plant lineage.</title>
        <authorList>
            <person name="Arias T."/>
            <person name="Riano-Pachon D.M."/>
            <person name="Di Stilio V.S."/>
        </authorList>
    </citation>
    <scope>NUCLEOTIDE SEQUENCE [LARGE SCALE GENOMIC DNA]</scope>
    <source>
        <strain evidence="3">cv. WT478/WT964</strain>
        <tissue evidence="2">Leaves</tissue>
    </source>
</reference>
<feature type="compositionally biased region" description="Basic residues" evidence="1">
    <location>
        <begin position="124"/>
        <end position="138"/>
    </location>
</feature>
<evidence type="ECO:0000313" key="3">
    <source>
        <dbReference type="Proteomes" id="UP000554482"/>
    </source>
</evidence>
<dbReference type="Proteomes" id="UP000554482">
    <property type="component" value="Unassembled WGS sequence"/>
</dbReference>
<comment type="caution">
    <text evidence="2">The sequence shown here is derived from an EMBL/GenBank/DDBJ whole genome shotgun (WGS) entry which is preliminary data.</text>
</comment>
<dbReference type="OrthoDB" id="3018493at2759"/>
<feature type="region of interest" description="Disordered" evidence="1">
    <location>
        <begin position="120"/>
        <end position="148"/>
    </location>
</feature>
<feature type="region of interest" description="Disordered" evidence="1">
    <location>
        <begin position="55"/>
        <end position="92"/>
    </location>
</feature>
<feature type="compositionally biased region" description="Low complexity" evidence="1">
    <location>
        <begin position="67"/>
        <end position="82"/>
    </location>
</feature>
<dbReference type="EMBL" id="JABWDY010034245">
    <property type="protein sequence ID" value="KAF5182842.1"/>
    <property type="molecule type" value="Genomic_DNA"/>
</dbReference>
<evidence type="ECO:0000313" key="2">
    <source>
        <dbReference type="EMBL" id="KAF5182842.1"/>
    </source>
</evidence>
<evidence type="ECO:0000256" key="1">
    <source>
        <dbReference type="SAM" id="MobiDB-lite"/>
    </source>
</evidence>
<sequence>MQSDDVIYPPIKSRERGRPAVQRKRGIDEGPVRYGGKKQHRCKICKQYGHNRLSCDQSGPDHASYVAASAKGPAKKGATPRGGRPRTRPRKVDYGVQVENIAEDPLLSEFIAQFEPVVPQRSTAKGKGKKTYKGKGKKKDSAPPIQPMDPAFYGYGPYMNPNPNPAFQYSAQVRTL</sequence>
<name>A0A7J6VET1_THATH</name>
<protein>
    <submittedName>
        <fullName evidence="2">Uncharacterized protein</fullName>
    </submittedName>
</protein>
<organism evidence="2 3">
    <name type="scientific">Thalictrum thalictroides</name>
    <name type="common">Rue-anemone</name>
    <name type="synonym">Anemone thalictroides</name>
    <dbReference type="NCBI Taxonomy" id="46969"/>
    <lineage>
        <taxon>Eukaryota</taxon>
        <taxon>Viridiplantae</taxon>
        <taxon>Streptophyta</taxon>
        <taxon>Embryophyta</taxon>
        <taxon>Tracheophyta</taxon>
        <taxon>Spermatophyta</taxon>
        <taxon>Magnoliopsida</taxon>
        <taxon>Ranunculales</taxon>
        <taxon>Ranunculaceae</taxon>
        <taxon>Thalictroideae</taxon>
        <taxon>Thalictrum</taxon>
    </lineage>
</organism>
<gene>
    <name evidence="2" type="ORF">FRX31_027571</name>
</gene>